<keyword evidence="5" id="KW-0539">Nucleus</keyword>
<gene>
    <name evidence="9" type="ORF">LTR84_012442</name>
</gene>
<dbReference type="RefSeq" id="XP_064699752.1">
    <property type="nucleotide sequence ID" value="XM_064855963.1"/>
</dbReference>
<dbReference type="AlphaFoldDB" id="A0AAV9MU58"/>
<comment type="subunit">
    <text evidence="6">Forms a heterotrimer with H2A.Z-H2B, stabilizing the association of the histone dimer. Also, with a lower affinity, forms a heterotrimer with H2A-H2B.</text>
</comment>
<feature type="compositionally biased region" description="Polar residues" evidence="7">
    <location>
        <begin position="1"/>
        <end position="13"/>
    </location>
</feature>
<evidence type="ECO:0000256" key="7">
    <source>
        <dbReference type="SAM" id="MobiDB-lite"/>
    </source>
</evidence>
<evidence type="ECO:0000256" key="3">
    <source>
        <dbReference type="ARBA" id="ARBA00008057"/>
    </source>
</evidence>
<dbReference type="GO" id="GO:0005634">
    <property type="term" value="C:nucleus"/>
    <property type="evidence" value="ECO:0007669"/>
    <property type="project" value="UniProtKB-SubCell"/>
</dbReference>
<comment type="subcellular location">
    <subcellularLocation>
        <location evidence="2">Nucleus</location>
    </subcellularLocation>
</comment>
<dbReference type="EMBL" id="JAVRRD010000078">
    <property type="protein sequence ID" value="KAK5042858.1"/>
    <property type="molecule type" value="Genomic_DNA"/>
</dbReference>
<name>A0AAV9MU58_9EURO</name>
<evidence type="ECO:0000313" key="9">
    <source>
        <dbReference type="EMBL" id="KAK5042858.1"/>
    </source>
</evidence>
<comment type="caution">
    <text evidence="9">The sequence shown here is derived from an EMBL/GenBank/DDBJ whole genome shotgun (WGS) entry which is preliminary data.</text>
</comment>
<protein>
    <recommendedName>
        <fullName evidence="8">Histone chaperone domain-containing protein</fullName>
    </recommendedName>
</protein>
<feature type="region of interest" description="Disordered" evidence="7">
    <location>
        <begin position="1"/>
        <end position="115"/>
    </location>
</feature>
<evidence type="ECO:0000256" key="4">
    <source>
        <dbReference type="ARBA" id="ARBA00023186"/>
    </source>
</evidence>
<sequence length="115" mass="12295">MATNANAEFNKQNTDTDDIPQGGDTVDNSYASRPGQKQVPVVKDETPVEQPNDARNPHSDEALGKHIKHDEAEAIDKGNIIKGGRTRGATKPSGTYREPEGEADLPADDGTSAVR</sequence>
<evidence type="ECO:0000313" key="10">
    <source>
        <dbReference type="Proteomes" id="UP001358417"/>
    </source>
</evidence>
<dbReference type="Pfam" id="PF09649">
    <property type="entry name" value="CHZ"/>
    <property type="match status" value="1"/>
</dbReference>
<keyword evidence="4" id="KW-0143">Chaperone</keyword>
<proteinExistence type="inferred from homology"/>
<keyword evidence="10" id="KW-1185">Reference proteome</keyword>
<dbReference type="Proteomes" id="UP001358417">
    <property type="component" value="Unassembled WGS sequence"/>
</dbReference>
<evidence type="ECO:0000256" key="6">
    <source>
        <dbReference type="ARBA" id="ARBA00025877"/>
    </source>
</evidence>
<reference evidence="9 10" key="1">
    <citation type="submission" date="2023-08" db="EMBL/GenBank/DDBJ databases">
        <title>Black Yeasts Isolated from many extreme environments.</title>
        <authorList>
            <person name="Coleine C."/>
            <person name="Stajich J.E."/>
            <person name="Selbmann L."/>
        </authorList>
    </citation>
    <scope>NUCLEOTIDE SEQUENCE [LARGE SCALE GENOMIC DNA]</scope>
    <source>
        <strain evidence="9 10">CCFEE 5792</strain>
    </source>
</reference>
<accession>A0AAV9MU58</accession>
<evidence type="ECO:0000256" key="5">
    <source>
        <dbReference type="ARBA" id="ARBA00023242"/>
    </source>
</evidence>
<comment type="function">
    <text evidence="1">Forms a chaperone-bound H2A.Z-H2B complex that acts as a source for SWR1 complex-dependent H2A to H2A.Z histone replacement in chromatin.</text>
</comment>
<feature type="compositionally biased region" description="Basic and acidic residues" evidence="7">
    <location>
        <begin position="55"/>
        <end position="76"/>
    </location>
</feature>
<evidence type="ECO:0000259" key="8">
    <source>
        <dbReference type="Pfam" id="PF09649"/>
    </source>
</evidence>
<evidence type="ECO:0000256" key="1">
    <source>
        <dbReference type="ARBA" id="ARBA00002212"/>
    </source>
</evidence>
<dbReference type="GeneID" id="89980586"/>
<dbReference type="InterPro" id="IPR019098">
    <property type="entry name" value="Histone_chaperone_domain_CHZ"/>
</dbReference>
<evidence type="ECO:0000256" key="2">
    <source>
        <dbReference type="ARBA" id="ARBA00004123"/>
    </source>
</evidence>
<feature type="domain" description="Histone chaperone" evidence="8">
    <location>
        <begin position="69"/>
        <end position="90"/>
    </location>
</feature>
<comment type="similarity">
    <text evidence="3">Belongs to the CHZ1 family.</text>
</comment>
<organism evidence="9 10">
    <name type="scientific">Exophiala bonariae</name>
    <dbReference type="NCBI Taxonomy" id="1690606"/>
    <lineage>
        <taxon>Eukaryota</taxon>
        <taxon>Fungi</taxon>
        <taxon>Dikarya</taxon>
        <taxon>Ascomycota</taxon>
        <taxon>Pezizomycotina</taxon>
        <taxon>Eurotiomycetes</taxon>
        <taxon>Chaetothyriomycetidae</taxon>
        <taxon>Chaetothyriales</taxon>
        <taxon>Herpotrichiellaceae</taxon>
        <taxon>Exophiala</taxon>
    </lineage>
</organism>